<keyword evidence="9 17" id="KW-1133">Transmembrane helix</keyword>
<proteinExistence type="inferred from homology"/>
<accession>U3K675</accession>
<organism evidence="20 21">
    <name type="scientific">Ficedula albicollis</name>
    <name type="common">Collared flycatcher</name>
    <name type="synonym">Muscicapa albicollis</name>
    <dbReference type="NCBI Taxonomy" id="59894"/>
    <lineage>
        <taxon>Eukaryota</taxon>
        <taxon>Metazoa</taxon>
        <taxon>Chordata</taxon>
        <taxon>Craniata</taxon>
        <taxon>Vertebrata</taxon>
        <taxon>Euteleostomi</taxon>
        <taxon>Archelosauria</taxon>
        <taxon>Archosauria</taxon>
        <taxon>Dinosauria</taxon>
        <taxon>Saurischia</taxon>
        <taxon>Theropoda</taxon>
        <taxon>Coelurosauria</taxon>
        <taxon>Aves</taxon>
        <taxon>Neognathae</taxon>
        <taxon>Neoaves</taxon>
        <taxon>Telluraves</taxon>
        <taxon>Australaves</taxon>
        <taxon>Passeriformes</taxon>
        <taxon>Muscicapidae</taxon>
        <taxon>Ficedula</taxon>
    </lineage>
</organism>
<dbReference type="GO" id="GO:0030497">
    <property type="term" value="P:fatty acid elongation"/>
    <property type="evidence" value="ECO:0007669"/>
    <property type="project" value="Ensembl"/>
</dbReference>
<evidence type="ECO:0000256" key="17">
    <source>
        <dbReference type="RuleBase" id="RU363109"/>
    </source>
</evidence>
<dbReference type="GO" id="GO:0102158">
    <property type="term" value="F:very-long-chain (3R)-3-hydroxyacyl-CoA dehydratase activity"/>
    <property type="evidence" value="ECO:0007669"/>
    <property type="project" value="UniProtKB-EC"/>
</dbReference>
<comment type="catalytic activity">
    <reaction evidence="15">
        <text>(3R)-hydroxyhexadecanoyl-CoA = (2E)-hexadecenoyl-CoA + H2O</text>
        <dbReference type="Rhea" id="RHEA:39159"/>
        <dbReference type="ChEBI" id="CHEBI:15377"/>
        <dbReference type="ChEBI" id="CHEBI:61526"/>
        <dbReference type="ChEBI" id="CHEBI:74278"/>
    </reaction>
    <physiologicalReaction direction="left-to-right" evidence="15">
        <dbReference type="Rhea" id="RHEA:39160"/>
    </physiologicalReaction>
</comment>
<dbReference type="PANTHER" id="PTHR11035:SF20">
    <property type="entry name" value="VERY-LONG-CHAIN (3R)-3-HYDROXYACYL-COA DEHYDRATASE 3"/>
    <property type="match status" value="1"/>
</dbReference>
<reference evidence="20 21" key="1">
    <citation type="journal article" date="2012" name="Nature">
        <title>The genomic landscape of species divergence in Ficedula flycatchers.</title>
        <authorList>
            <person name="Ellegren H."/>
            <person name="Smeds L."/>
            <person name="Burri R."/>
            <person name="Olason P.I."/>
            <person name="Backstrom N."/>
            <person name="Kawakami T."/>
            <person name="Kunstner A."/>
            <person name="Makinen H."/>
            <person name="Nadachowska-Brzyska K."/>
            <person name="Qvarnstrom A."/>
            <person name="Uebbing S."/>
            <person name="Wolf J.B."/>
        </authorList>
    </citation>
    <scope>NUCLEOTIDE SEQUENCE [LARGE SCALE GENOMIC DNA]</scope>
</reference>
<feature type="transmembrane region" description="Helical" evidence="17">
    <location>
        <begin position="390"/>
        <end position="410"/>
    </location>
</feature>
<evidence type="ECO:0000256" key="18">
    <source>
        <dbReference type="SAM" id="MobiDB-lite"/>
    </source>
</evidence>
<keyword evidence="10" id="KW-0175">Coiled coil</keyword>
<dbReference type="STRING" id="59894.ENSFALP00000010529"/>
<evidence type="ECO:0000256" key="3">
    <source>
        <dbReference type="ARBA" id="ARBA00007811"/>
    </source>
</evidence>
<feature type="region of interest" description="Disordered" evidence="18">
    <location>
        <begin position="140"/>
        <end position="167"/>
    </location>
</feature>
<keyword evidence="13 17" id="KW-0275">Fatty acid biosynthesis</keyword>
<keyword evidence="6 17" id="KW-0812">Transmembrane</keyword>
<keyword evidence="7 17" id="KW-0256">Endoplasmic reticulum</keyword>
<evidence type="ECO:0000256" key="15">
    <source>
        <dbReference type="ARBA" id="ARBA00023688"/>
    </source>
</evidence>
<dbReference type="HOGENOM" id="CLU_046712_0_0_1"/>
<dbReference type="UniPathway" id="UPA00094"/>
<dbReference type="GO" id="GO:0030148">
    <property type="term" value="P:sphingolipid biosynthetic process"/>
    <property type="evidence" value="ECO:0007669"/>
    <property type="project" value="TreeGrafter"/>
</dbReference>
<dbReference type="InterPro" id="IPR007052">
    <property type="entry name" value="CS_dom"/>
</dbReference>
<evidence type="ECO:0000256" key="14">
    <source>
        <dbReference type="ARBA" id="ARBA00023239"/>
    </source>
</evidence>
<evidence type="ECO:0000256" key="4">
    <source>
        <dbReference type="ARBA" id="ARBA00013122"/>
    </source>
</evidence>
<keyword evidence="21" id="KW-1185">Reference proteome</keyword>
<evidence type="ECO:0000256" key="11">
    <source>
        <dbReference type="ARBA" id="ARBA00023098"/>
    </source>
</evidence>
<comment type="function">
    <text evidence="17">Catalyzes the third of the four reactions of the long-chain fatty acids elongation cycle. This endoplasmic reticulum-bound enzymatic process, allows the addition of two carbons to the chain of long- and very long-chain fatty acids/VLCFAs per cycle. This enzyme catalyzes the dehydration of the 3-hydroxyacyl-CoA intermediate into trans-2,3-enoyl-CoA, within each cycle of fatty acid elongation. Thereby, it participates to the production of VLCFAs of different chain lengths that are involved in multiple biological processes as precursors of membrane lipids and lipid mediators.</text>
</comment>
<dbReference type="AlphaFoldDB" id="U3K675"/>
<dbReference type="Proteomes" id="UP000016665">
    <property type="component" value="Chromosome 10"/>
</dbReference>
<evidence type="ECO:0000256" key="16">
    <source>
        <dbReference type="ARBA" id="ARBA00023727"/>
    </source>
</evidence>
<dbReference type="eggNOG" id="KOG3187">
    <property type="taxonomic scope" value="Eukaryota"/>
</dbReference>
<feature type="domain" description="CS" evidence="19">
    <location>
        <begin position="147"/>
        <end position="240"/>
    </location>
</feature>
<reference evidence="20" key="2">
    <citation type="submission" date="2025-08" db="UniProtKB">
        <authorList>
            <consortium name="Ensembl"/>
        </authorList>
    </citation>
    <scope>IDENTIFICATION</scope>
</reference>
<name>U3K675_FICAL</name>
<feature type="transmembrane region" description="Helical" evidence="17">
    <location>
        <begin position="431"/>
        <end position="450"/>
    </location>
</feature>
<evidence type="ECO:0000256" key="10">
    <source>
        <dbReference type="ARBA" id="ARBA00023054"/>
    </source>
</evidence>
<comment type="pathway">
    <text evidence="2 17">Lipid metabolism; fatty acid biosynthesis.</text>
</comment>
<dbReference type="GO" id="GO:0045070">
    <property type="term" value="P:positive regulation of viral genome replication"/>
    <property type="evidence" value="ECO:0007669"/>
    <property type="project" value="Ensembl"/>
</dbReference>
<dbReference type="Ensembl" id="ENSFALT00000010571.2">
    <property type="protein sequence ID" value="ENSFALP00000010529.2"/>
    <property type="gene ID" value="ENSFALG00000010085.2"/>
</dbReference>
<dbReference type="InterPro" id="IPR008978">
    <property type="entry name" value="HSP20-like_chaperone"/>
</dbReference>
<feature type="transmembrane region" description="Helical" evidence="17">
    <location>
        <begin position="295"/>
        <end position="316"/>
    </location>
</feature>
<evidence type="ECO:0000256" key="5">
    <source>
        <dbReference type="ARBA" id="ARBA00022516"/>
    </source>
</evidence>
<evidence type="ECO:0000256" key="1">
    <source>
        <dbReference type="ARBA" id="ARBA00004477"/>
    </source>
</evidence>
<keyword evidence="11 17" id="KW-0443">Lipid metabolism</keyword>
<evidence type="ECO:0000256" key="8">
    <source>
        <dbReference type="ARBA" id="ARBA00022832"/>
    </source>
</evidence>
<evidence type="ECO:0000259" key="19">
    <source>
        <dbReference type="PROSITE" id="PS51203"/>
    </source>
</evidence>
<evidence type="ECO:0000256" key="12">
    <source>
        <dbReference type="ARBA" id="ARBA00023136"/>
    </source>
</evidence>
<comment type="similarity">
    <text evidence="3 17">Belongs to the very long-chain fatty acids dehydratase HACD family.</text>
</comment>
<gene>
    <name evidence="20" type="primary">HACD3</name>
</gene>
<dbReference type="GO" id="GO:1902532">
    <property type="term" value="P:negative regulation of intracellular signal transduction"/>
    <property type="evidence" value="ECO:0007669"/>
    <property type="project" value="Ensembl"/>
</dbReference>
<dbReference type="InterPro" id="IPR007482">
    <property type="entry name" value="Tyr_Pase-like_PTPLA"/>
</dbReference>
<keyword evidence="8 17" id="KW-0276">Fatty acid metabolism</keyword>
<dbReference type="Gene3D" id="2.60.40.790">
    <property type="match status" value="1"/>
</dbReference>
<dbReference type="GO" id="GO:0007254">
    <property type="term" value="P:JNK cascade"/>
    <property type="evidence" value="ECO:0007669"/>
    <property type="project" value="Ensembl"/>
</dbReference>
<comment type="caution">
    <text evidence="17">Lacks conserved residue(s) required for the propagation of feature annotation.</text>
</comment>
<keyword evidence="5 17" id="KW-0444">Lipid biosynthesis</keyword>
<evidence type="ECO:0000313" key="21">
    <source>
        <dbReference type="Proteomes" id="UP000016665"/>
    </source>
</evidence>
<dbReference type="PROSITE" id="PS51203">
    <property type="entry name" value="CS"/>
    <property type="match status" value="1"/>
</dbReference>
<evidence type="ECO:0000256" key="2">
    <source>
        <dbReference type="ARBA" id="ARBA00005194"/>
    </source>
</evidence>
<dbReference type="GO" id="GO:0005789">
    <property type="term" value="C:endoplasmic reticulum membrane"/>
    <property type="evidence" value="ECO:0007669"/>
    <property type="project" value="UniProtKB-SubCell"/>
</dbReference>
<evidence type="ECO:0000256" key="6">
    <source>
        <dbReference type="ARBA" id="ARBA00022692"/>
    </source>
</evidence>
<dbReference type="GO" id="GO:0031965">
    <property type="term" value="C:nuclear membrane"/>
    <property type="evidence" value="ECO:0007669"/>
    <property type="project" value="Ensembl"/>
</dbReference>
<evidence type="ECO:0000313" key="20">
    <source>
        <dbReference type="Ensembl" id="ENSFALP00000010529.2"/>
    </source>
</evidence>
<dbReference type="CDD" id="cd06465">
    <property type="entry name" value="p23_hB-ind1_like"/>
    <property type="match status" value="1"/>
</dbReference>
<reference evidence="20" key="3">
    <citation type="submission" date="2025-09" db="UniProtKB">
        <authorList>
            <consortium name="Ensembl"/>
        </authorList>
    </citation>
    <scope>IDENTIFICATION</scope>
</reference>
<dbReference type="EC" id="4.2.1.134" evidence="4 17"/>
<dbReference type="GeneTree" id="ENSGT00530000062962"/>
<dbReference type="PANTHER" id="PTHR11035">
    <property type="entry name" value="VERY-LONG-CHAIN (3R)-3-HYDROXYACYL-COA DEHYDRATASE"/>
    <property type="match status" value="1"/>
</dbReference>
<keyword evidence="12 17" id="KW-0472">Membrane</keyword>
<evidence type="ECO:0000256" key="13">
    <source>
        <dbReference type="ARBA" id="ARBA00023160"/>
    </source>
</evidence>
<keyword evidence="14 17" id="KW-0456">Lyase</keyword>
<dbReference type="GO" id="GO:0042761">
    <property type="term" value="P:very long-chain fatty acid biosynthetic process"/>
    <property type="evidence" value="ECO:0007669"/>
    <property type="project" value="Ensembl"/>
</dbReference>
<dbReference type="GO" id="GO:0019899">
    <property type="term" value="F:enzyme binding"/>
    <property type="evidence" value="ECO:0007669"/>
    <property type="project" value="Ensembl"/>
</dbReference>
<dbReference type="GO" id="GO:0046726">
    <property type="term" value="P:positive regulation by virus of viral protein levels in host cell"/>
    <property type="evidence" value="ECO:0007669"/>
    <property type="project" value="Ensembl"/>
</dbReference>
<comment type="subcellular location">
    <subcellularLocation>
        <location evidence="1 17">Endoplasmic reticulum membrane</location>
        <topology evidence="1 17">Multi-pass membrane protein</topology>
    </subcellularLocation>
</comment>
<sequence length="508" mass="58906">MRQPQLLWTTCASAWPAEGPGARNNDSVRVLTAQASRLQDWYLRNSYQPLLSWLRQGQSLLPGNTLQDKGNWLKLRQERFSLDISENFFRERVVEHWRRLPAAAAESPPWRDFKARLSAGLGSAGLARLDLGALARPTRRGGSMALSAEGARPWRPRPPPAARAGAGRVDLSDVRNPDITITDNVLHFRAQGHGAKGDNIYEFEIEFLEPVEPKPVCRMTQRQLNITVQKKESNWWERLTKQEKRPLFLAPDFDRWLDESDAEMELKEKEEEKINKMKIESRVPKDPFKHLKKGYLIMYNLVQFLGFSWIFVNMTVRLFILGKDSFYDTFHTISDMMYFCQTLALMEIMNSLIGLVRSPLIPSVVQVFGRNFVLFVILGSLEEMQSKPVVFFIFYFWSITELFRYPYYMLSCIGIEWKPLTWLRYTVWIPLYPLGGLAEAVCIVQSIPIFSETGKFSLGLPNPLNVTIQFPFVLQIYLIALFLGVFVNFRHLYKQRKQHLGPKKRKMK</sequence>
<comment type="catalytic activity">
    <reaction evidence="16">
        <text>a very-long-chain (3R)-3-hydroxyacyl-CoA = a very-long-chain (2E)-enoyl-CoA + H2O</text>
        <dbReference type="Rhea" id="RHEA:45812"/>
        <dbReference type="ChEBI" id="CHEBI:15377"/>
        <dbReference type="ChEBI" id="CHEBI:83728"/>
        <dbReference type="ChEBI" id="CHEBI:85440"/>
        <dbReference type="EC" id="4.2.1.134"/>
    </reaction>
    <physiologicalReaction direction="left-to-right" evidence="16">
        <dbReference type="Rhea" id="RHEA:45813"/>
    </physiologicalReaction>
</comment>
<evidence type="ECO:0000256" key="7">
    <source>
        <dbReference type="ARBA" id="ARBA00022824"/>
    </source>
</evidence>
<evidence type="ECO:0000256" key="9">
    <source>
        <dbReference type="ARBA" id="ARBA00022989"/>
    </source>
</evidence>
<feature type="transmembrane region" description="Helical" evidence="17">
    <location>
        <begin position="470"/>
        <end position="489"/>
    </location>
</feature>
<dbReference type="SUPFAM" id="SSF49764">
    <property type="entry name" value="HSP20-like chaperones"/>
    <property type="match status" value="1"/>
</dbReference>
<protein>
    <recommendedName>
        <fullName evidence="4 17">Very-long-chain (3R)-3-hydroxyacyl-CoA dehydratase</fullName>
        <ecNumber evidence="4 17">4.2.1.134</ecNumber>
    </recommendedName>
</protein>
<dbReference type="GO" id="GO:0007266">
    <property type="term" value="P:Rho protein signal transduction"/>
    <property type="evidence" value="ECO:0007669"/>
    <property type="project" value="Ensembl"/>
</dbReference>
<dbReference type="Pfam" id="PF04387">
    <property type="entry name" value="PTPLA"/>
    <property type="match status" value="1"/>
</dbReference>